<feature type="transmembrane region" description="Helical" evidence="1">
    <location>
        <begin position="7"/>
        <end position="26"/>
    </location>
</feature>
<organism evidence="2 3">
    <name type="scientific">Massilia haematophila</name>
    <dbReference type="NCBI Taxonomy" id="457923"/>
    <lineage>
        <taxon>Bacteria</taxon>
        <taxon>Pseudomonadati</taxon>
        <taxon>Pseudomonadota</taxon>
        <taxon>Betaproteobacteria</taxon>
        <taxon>Burkholderiales</taxon>
        <taxon>Oxalobacteraceae</taxon>
        <taxon>Telluria group</taxon>
        <taxon>Massilia</taxon>
    </lineage>
</organism>
<proteinExistence type="predicted"/>
<dbReference type="EMBL" id="JBHRVV010000001">
    <property type="protein sequence ID" value="MFC3457247.1"/>
    <property type="molecule type" value="Genomic_DNA"/>
</dbReference>
<feature type="transmembrane region" description="Helical" evidence="1">
    <location>
        <begin position="32"/>
        <end position="47"/>
    </location>
</feature>
<evidence type="ECO:0000313" key="2">
    <source>
        <dbReference type="EMBL" id="MFC3457247.1"/>
    </source>
</evidence>
<protein>
    <submittedName>
        <fullName evidence="2">Uncharacterized protein</fullName>
    </submittedName>
</protein>
<gene>
    <name evidence="2" type="ORF">ACFOPH_03140</name>
</gene>
<sequence length="53" mass="5473">MTPLDWITLLAGVLGLGLLTAGAALIYEPAGFIVPGVALLAWSYMVARRGSKG</sequence>
<reference evidence="3" key="1">
    <citation type="journal article" date="2019" name="Int. J. Syst. Evol. Microbiol.">
        <title>The Global Catalogue of Microorganisms (GCM) 10K type strain sequencing project: providing services to taxonomists for standard genome sequencing and annotation.</title>
        <authorList>
            <consortium name="The Broad Institute Genomics Platform"/>
            <consortium name="The Broad Institute Genome Sequencing Center for Infectious Disease"/>
            <person name="Wu L."/>
            <person name="Ma J."/>
        </authorList>
    </citation>
    <scope>NUCLEOTIDE SEQUENCE [LARGE SCALE GENOMIC DNA]</scope>
    <source>
        <strain evidence="3">CCM 7480</strain>
    </source>
</reference>
<evidence type="ECO:0000256" key="1">
    <source>
        <dbReference type="SAM" id="Phobius"/>
    </source>
</evidence>
<name>A0ABV7PH75_9BURK</name>
<dbReference type="RefSeq" id="WP_312547565.1">
    <property type="nucleotide sequence ID" value="NZ_JBHRVV010000001.1"/>
</dbReference>
<keyword evidence="1" id="KW-0472">Membrane</keyword>
<keyword evidence="1" id="KW-1133">Transmembrane helix</keyword>
<dbReference type="Proteomes" id="UP001595665">
    <property type="component" value="Unassembled WGS sequence"/>
</dbReference>
<comment type="caution">
    <text evidence="2">The sequence shown here is derived from an EMBL/GenBank/DDBJ whole genome shotgun (WGS) entry which is preliminary data.</text>
</comment>
<accession>A0ABV7PH75</accession>
<keyword evidence="3" id="KW-1185">Reference proteome</keyword>
<evidence type="ECO:0000313" key="3">
    <source>
        <dbReference type="Proteomes" id="UP001595665"/>
    </source>
</evidence>
<keyword evidence="1" id="KW-0812">Transmembrane</keyword>